<evidence type="ECO:0000313" key="2">
    <source>
        <dbReference type="Proteomes" id="UP000238479"/>
    </source>
</evidence>
<dbReference type="Gramene" id="PRQ19045">
    <property type="protein sequence ID" value="PRQ19045"/>
    <property type="gene ID" value="RchiOBHm_Chr7g0212811"/>
</dbReference>
<gene>
    <name evidence="1" type="ORF">RchiOBHm_Chr7g0212811</name>
</gene>
<reference evidence="1 2" key="1">
    <citation type="journal article" date="2018" name="Nat. Genet.">
        <title>The Rosa genome provides new insights in the design of modern roses.</title>
        <authorList>
            <person name="Bendahmane M."/>
        </authorList>
    </citation>
    <scope>NUCLEOTIDE SEQUENCE [LARGE SCALE GENOMIC DNA]</scope>
    <source>
        <strain evidence="2">cv. Old Blush</strain>
    </source>
</reference>
<dbReference type="Proteomes" id="UP000238479">
    <property type="component" value="Chromosome 7"/>
</dbReference>
<keyword evidence="2" id="KW-1185">Reference proteome</keyword>
<proteinExistence type="predicted"/>
<dbReference type="AlphaFoldDB" id="A0A2P6PAU1"/>
<name>A0A2P6PAU1_ROSCH</name>
<accession>A0A2P6PAU1</accession>
<sequence length="55" mass="6257">MSPKITAPALFFKSIHHSRFLVYADRHSSSSKSHLLPFLVMMTWTLCSPLSHSLN</sequence>
<dbReference type="EMBL" id="PDCK01000045">
    <property type="protein sequence ID" value="PRQ19045.1"/>
    <property type="molecule type" value="Genomic_DNA"/>
</dbReference>
<organism evidence="1 2">
    <name type="scientific">Rosa chinensis</name>
    <name type="common">China rose</name>
    <dbReference type="NCBI Taxonomy" id="74649"/>
    <lineage>
        <taxon>Eukaryota</taxon>
        <taxon>Viridiplantae</taxon>
        <taxon>Streptophyta</taxon>
        <taxon>Embryophyta</taxon>
        <taxon>Tracheophyta</taxon>
        <taxon>Spermatophyta</taxon>
        <taxon>Magnoliopsida</taxon>
        <taxon>eudicotyledons</taxon>
        <taxon>Gunneridae</taxon>
        <taxon>Pentapetalae</taxon>
        <taxon>rosids</taxon>
        <taxon>fabids</taxon>
        <taxon>Rosales</taxon>
        <taxon>Rosaceae</taxon>
        <taxon>Rosoideae</taxon>
        <taxon>Rosoideae incertae sedis</taxon>
        <taxon>Rosa</taxon>
    </lineage>
</organism>
<comment type="caution">
    <text evidence="1">The sequence shown here is derived from an EMBL/GenBank/DDBJ whole genome shotgun (WGS) entry which is preliminary data.</text>
</comment>
<evidence type="ECO:0000313" key="1">
    <source>
        <dbReference type="EMBL" id="PRQ19045.1"/>
    </source>
</evidence>
<protein>
    <submittedName>
        <fullName evidence="1">Uncharacterized protein</fullName>
    </submittedName>
</protein>